<dbReference type="HOGENOM" id="CLU_029537_4_1_11"/>
<dbReference type="OrthoDB" id="8871309at2"/>
<dbReference type="Pfam" id="PF12146">
    <property type="entry name" value="Hydrolase_4"/>
    <property type="match status" value="1"/>
</dbReference>
<proteinExistence type="predicted"/>
<feature type="domain" description="Serine aminopeptidase S33" evidence="1">
    <location>
        <begin position="15"/>
        <end position="123"/>
    </location>
</feature>
<dbReference type="STRING" id="585529.HMPREF0291_10743"/>
<sequence>MLFNDPSFDAQHATPVLYVHGINSRTIAFRRNARLISSHGHWVWGYDYGRMLIPGLAGTGRIEDMVDELGENVDHVLSETGASKVNVVAHSQGGLLTKLFIAAGGAERVERVVAMGANFHGTDLRGYAARINPITGRNPKFWERMASPSAVQQLAGSEWSHELATVPDTNPRVMYTSLYSRRDHVVTPVETSILTPIDGADVVNLEIPGAPLHPLMPRDRETAELTLWGLEREPGETAPS</sequence>
<dbReference type="eggNOG" id="COG1075">
    <property type="taxonomic scope" value="Bacteria"/>
</dbReference>
<dbReference type="RefSeq" id="WP_005288154.1">
    <property type="nucleotide sequence ID" value="NZ_CM000961.1"/>
</dbReference>
<dbReference type="InterPro" id="IPR022742">
    <property type="entry name" value="Hydrolase_4"/>
</dbReference>
<keyword evidence="3" id="KW-1185">Reference proteome</keyword>
<accession>D7W9K5</accession>
<dbReference type="AlphaFoldDB" id="D7W9K5"/>
<dbReference type="InterPro" id="IPR029058">
    <property type="entry name" value="AB_hydrolase_fold"/>
</dbReference>
<evidence type="ECO:0000259" key="1">
    <source>
        <dbReference type="Pfam" id="PF12146"/>
    </source>
</evidence>
<dbReference type="SUPFAM" id="SSF53474">
    <property type="entry name" value="alpha/beta-Hydrolases"/>
    <property type="match status" value="1"/>
</dbReference>
<evidence type="ECO:0000313" key="3">
    <source>
        <dbReference type="Proteomes" id="UP000004208"/>
    </source>
</evidence>
<dbReference type="Gene3D" id="3.40.50.1820">
    <property type="entry name" value="alpha/beta hydrolase"/>
    <property type="match status" value="1"/>
</dbReference>
<protein>
    <recommendedName>
        <fullName evidence="1">Serine aminopeptidase S33 domain-containing protein</fullName>
    </recommendedName>
</protein>
<dbReference type="Proteomes" id="UP000004208">
    <property type="component" value="Unassembled WGS sequence"/>
</dbReference>
<gene>
    <name evidence="2" type="ORF">HMPREF0291_10743</name>
</gene>
<name>D7W9K5_9CORY</name>
<reference evidence="2" key="1">
    <citation type="submission" date="2010-06" db="EMBL/GenBank/DDBJ databases">
        <authorList>
            <person name="Muzny D."/>
            <person name="Qin X."/>
            <person name="Buhay C."/>
            <person name="Dugan-Rocha S."/>
            <person name="Ding Y."/>
            <person name="Chen G."/>
            <person name="Hawes A."/>
            <person name="Holder M."/>
            <person name="Jhangiani S."/>
            <person name="Johnson A."/>
            <person name="Khan Z."/>
            <person name="Li Z."/>
            <person name="Liu W."/>
            <person name="Liu X."/>
            <person name="Perez L."/>
            <person name="Shen H."/>
            <person name="Wang Q."/>
            <person name="Watt J."/>
            <person name="Xi L."/>
            <person name="Xin Y."/>
            <person name="Zhou J."/>
            <person name="Deng J."/>
            <person name="Jiang H."/>
            <person name="Liu Y."/>
            <person name="Qu J."/>
            <person name="Song X.-Z."/>
            <person name="Zhang L."/>
            <person name="Villasana D."/>
            <person name="Johnson A."/>
            <person name="Liu J."/>
            <person name="Liyanage D."/>
            <person name="Lorensuhewa L."/>
            <person name="Robinson T."/>
            <person name="Song A."/>
            <person name="Song B.-B."/>
            <person name="Dinh H."/>
            <person name="Thornton R."/>
            <person name="Coyle M."/>
            <person name="Francisco L."/>
            <person name="Jackson L."/>
            <person name="Javaid M."/>
            <person name="Korchina V."/>
            <person name="Kovar C."/>
            <person name="Mata R."/>
            <person name="Mathew T."/>
            <person name="Ngo R."/>
            <person name="Nguyen L."/>
            <person name="Nguyen N."/>
            <person name="Okwuonu G."/>
            <person name="Ongeri F."/>
            <person name="Pham C."/>
            <person name="Simmons D."/>
            <person name="Wilczek-Boney K."/>
            <person name="Hale W."/>
            <person name="Jakkamsetti A."/>
            <person name="Pham P."/>
            <person name="Ruth R."/>
            <person name="San Lucas F."/>
            <person name="Warren J."/>
            <person name="Zhang J."/>
            <person name="Zhao Z."/>
            <person name="Zhou C."/>
            <person name="Zhu D."/>
            <person name="Lee S."/>
            <person name="Bess C."/>
            <person name="Blankenburg K."/>
            <person name="Forbes L."/>
            <person name="Fu Q."/>
            <person name="Gubbala S."/>
            <person name="Hirani K."/>
            <person name="Jayaseelan J.C."/>
            <person name="Lara F."/>
            <person name="Munidasa M."/>
            <person name="Palculict T."/>
            <person name="Patil S."/>
            <person name="Pu L.-L."/>
            <person name="Saada N."/>
            <person name="Tang L."/>
            <person name="Weissenberger G."/>
            <person name="Zhu Y."/>
            <person name="Hemphill L."/>
            <person name="Shang Y."/>
            <person name="Youmans B."/>
            <person name="Ayvaz T."/>
            <person name="Ross M."/>
            <person name="Santibanez J."/>
            <person name="Aqrawi P."/>
            <person name="Gross S."/>
            <person name="Joshi V."/>
            <person name="Fowler G."/>
            <person name="Nazareth L."/>
            <person name="Reid J."/>
            <person name="Worley K."/>
            <person name="Petrosino J."/>
            <person name="Highlander S."/>
            <person name="Gibbs R."/>
        </authorList>
    </citation>
    <scope>NUCLEOTIDE SEQUENCE [LARGE SCALE GENOMIC DNA]</scope>
    <source>
        <strain evidence="2">ATCC 33030</strain>
    </source>
</reference>
<evidence type="ECO:0000313" key="2">
    <source>
        <dbReference type="EMBL" id="EFK55485.1"/>
    </source>
</evidence>
<dbReference type="EMBL" id="ACLJ02000001">
    <property type="protein sequence ID" value="EFK55485.1"/>
    <property type="molecule type" value="Genomic_DNA"/>
</dbReference>
<organism evidence="2 3">
    <name type="scientific">Corynebacterium genitalium ATCC 33030</name>
    <dbReference type="NCBI Taxonomy" id="585529"/>
    <lineage>
        <taxon>Bacteria</taxon>
        <taxon>Bacillati</taxon>
        <taxon>Actinomycetota</taxon>
        <taxon>Actinomycetes</taxon>
        <taxon>Mycobacteriales</taxon>
        <taxon>Corynebacteriaceae</taxon>
        <taxon>Corynebacterium</taxon>
    </lineage>
</organism>
<comment type="caution">
    <text evidence="2">The sequence shown here is derived from an EMBL/GenBank/DDBJ whole genome shotgun (WGS) entry which is preliminary data.</text>
</comment>